<gene>
    <name evidence="1" type="ORF">LCGC14_0970900</name>
</gene>
<sequence length="71" mass="7655">MEMKNIELKEGQGQALVCPCCGGIHSEVLFGKGKCIVVIYSETLTPEYLASVNAAFDIDTKIDHGSRPSPN</sequence>
<dbReference type="AlphaFoldDB" id="A0A0F9NXW3"/>
<evidence type="ECO:0000313" key="1">
    <source>
        <dbReference type="EMBL" id="KKN16932.1"/>
    </source>
</evidence>
<dbReference type="EMBL" id="LAZR01003569">
    <property type="protein sequence ID" value="KKN16932.1"/>
    <property type="molecule type" value="Genomic_DNA"/>
</dbReference>
<name>A0A0F9NXW3_9ZZZZ</name>
<protein>
    <submittedName>
        <fullName evidence="1">Uncharacterized protein</fullName>
    </submittedName>
</protein>
<organism evidence="1">
    <name type="scientific">marine sediment metagenome</name>
    <dbReference type="NCBI Taxonomy" id="412755"/>
    <lineage>
        <taxon>unclassified sequences</taxon>
        <taxon>metagenomes</taxon>
        <taxon>ecological metagenomes</taxon>
    </lineage>
</organism>
<comment type="caution">
    <text evidence="1">The sequence shown here is derived from an EMBL/GenBank/DDBJ whole genome shotgun (WGS) entry which is preliminary data.</text>
</comment>
<reference evidence="1" key="1">
    <citation type="journal article" date="2015" name="Nature">
        <title>Complex archaea that bridge the gap between prokaryotes and eukaryotes.</title>
        <authorList>
            <person name="Spang A."/>
            <person name="Saw J.H."/>
            <person name="Jorgensen S.L."/>
            <person name="Zaremba-Niedzwiedzka K."/>
            <person name="Martijn J."/>
            <person name="Lind A.E."/>
            <person name="van Eijk R."/>
            <person name="Schleper C."/>
            <person name="Guy L."/>
            <person name="Ettema T.J."/>
        </authorList>
    </citation>
    <scope>NUCLEOTIDE SEQUENCE</scope>
</reference>
<proteinExistence type="predicted"/>
<accession>A0A0F9NXW3</accession>